<dbReference type="EMBL" id="QYUL01000004">
    <property type="protein sequence ID" value="RJF78457.1"/>
    <property type="molecule type" value="Genomic_DNA"/>
</dbReference>
<feature type="transmembrane region" description="Helical" evidence="9">
    <location>
        <begin position="500"/>
        <end position="523"/>
    </location>
</feature>
<feature type="domain" description="ABC transporter" evidence="10">
    <location>
        <begin position="702"/>
        <end position="933"/>
    </location>
</feature>
<dbReference type="PANTHER" id="PTHR24221">
    <property type="entry name" value="ATP-BINDING CASSETTE SUB-FAMILY B"/>
    <property type="match status" value="1"/>
</dbReference>
<evidence type="ECO:0000256" key="5">
    <source>
        <dbReference type="ARBA" id="ARBA00022741"/>
    </source>
</evidence>
<evidence type="ECO:0000256" key="2">
    <source>
        <dbReference type="ARBA" id="ARBA00022448"/>
    </source>
</evidence>
<keyword evidence="5" id="KW-0547">Nucleotide-binding</keyword>
<evidence type="ECO:0000256" key="1">
    <source>
        <dbReference type="ARBA" id="ARBA00004651"/>
    </source>
</evidence>
<proteinExistence type="predicted"/>
<dbReference type="GO" id="GO:0005524">
    <property type="term" value="F:ATP binding"/>
    <property type="evidence" value="ECO:0007669"/>
    <property type="project" value="UniProtKB-KW"/>
</dbReference>
<dbReference type="InterPro" id="IPR039421">
    <property type="entry name" value="Type_1_exporter"/>
</dbReference>
<feature type="transmembrane region" description="Helical" evidence="9">
    <location>
        <begin position="427"/>
        <end position="447"/>
    </location>
</feature>
<dbReference type="NCBIfam" id="TIGR03797">
    <property type="entry name" value="NHLM_micro_ABC2"/>
    <property type="match status" value="1"/>
</dbReference>
<dbReference type="Gene3D" id="3.40.50.300">
    <property type="entry name" value="P-loop containing nucleotide triphosphate hydrolases"/>
    <property type="match status" value="1"/>
</dbReference>
<evidence type="ECO:0000256" key="9">
    <source>
        <dbReference type="SAM" id="Phobius"/>
    </source>
</evidence>
<feature type="transmembrane region" description="Helical" evidence="9">
    <location>
        <begin position="392"/>
        <end position="415"/>
    </location>
</feature>
<dbReference type="Proteomes" id="UP000283458">
    <property type="component" value="Unassembled WGS sequence"/>
</dbReference>
<dbReference type="GO" id="GO:0034040">
    <property type="term" value="F:ATPase-coupled lipid transmembrane transporter activity"/>
    <property type="evidence" value="ECO:0007669"/>
    <property type="project" value="TreeGrafter"/>
</dbReference>
<accession>A0A418VQC5</accession>
<dbReference type="InterPro" id="IPR017871">
    <property type="entry name" value="ABC_transporter-like_CS"/>
</dbReference>
<dbReference type="Gene3D" id="1.20.1560.10">
    <property type="entry name" value="ABC transporter type 1, transmembrane domain"/>
    <property type="match status" value="1"/>
</dbReference>
<dbReference type="InterPro" id="IPR011527">
    <property type="entry name" value="ABC1_TM_dom"/>
</dbReference>
<dbReference type="GO" id="GO:0016887">
    <property type="term" value="F:ATP hydrolysis activity"/>
    <property type="evidence" value="ECO:0007669"/>
    <property type="project" value="InterPro"/>
</dbReference>
<keyword evidence="6" id="KW-0067">ATP-binding</keyword>
<comment type="caution">
    <text evidence="12">The sequence shown here is derived from an EMBL/GenBank/DDBJ whole genome shotgun (WGS) entry which is preliminary data.</text>
</comment>
<keyword evidence="2" id="KW-0813">Transport</keyword>
<feature type="domain" description="ABC transmembrane type-1" evidence="11">
    <location>
        <begin position="392"/>
        <end position="670"/>
    </location>
</feature>
<organism evidence="12 13">
    <name type="scientific">Azospirillum cavernae</name>
    <dbReference type="NCBI Taxonomy" id="2320860"/>
    <lineage>
        <taxon>Bacteria</taxon>
        <taxon>Pseudomonadati</taxon>
        <taxon>Pseudomonadota</taxon>
        <taxon>Alphaproteobacteria</taxon>
        <taxon>Rhodospirillales</taxon>
        <taxon>Azospirillaceae</taxon>
        <taxon>Azospirillum</taxon>
    </lineage>
</organism>
<dbReference type="InterPro" id="IPR036640">
    <property type="entry name" value="ABC1_TM_sf"/>
</dbReference>
<dbReference type="InterPro" id="IPR003593">
    <property type="entry name" value="AAA+_ATPase"/>
</dbReference>
<dbReference type="Pfam" id="PF00005">
    <property type="entry name" value="ABC_tran"/>
    <property type="match status" value="1"/>
</dbReference>
<comment type="subcellular location">
    <subcellularLocation>
        <location evidence="1">Cell membrane</location>
        <topology evidence="1">Multi-pass membrane protein</topology>
    </subcellularLocation>
</comment>
<dbReference type="Pfam" id="PF00664">
    <property type="entry name" value="ABC_membrane"/>
    <property type="match status" value="1"/>
</dbReference>
<evidence type="ECO:0000256" key="4">
    <source>
        <dbReference type="ARBA" id="ARBA00022692"/>
    </source>
</evidence>
<dbReference type="FunFam" id="3.40.50.300:FF:000299">
    <property type="entry name" value="ABC transporter ATP-binding protein/permease"/>
    <property type="match status" value="1"/>
</dbReference>
<dbReference type="InterPro" id="IPR022515">
    <property type="entry name" value="NHPM_micro_ABC2"/>
</dbReference>
<keyword evidence="13" id="KW-1185">Reference proteome</keyword>
<dbReference type="GO" id="GO:0140359">
    <property type="term" value="F:ABC-type transporter activity"/>
    <property type="evidence" value="ECO:0007669"/>
    <property type="project" value="InterPro"/>
</dbReference>
<dbReference type="PANTHER" id="PTHR24221:SF654">
    <property type="entry name" value="ATP-BINDING CASSETTE SUB-FAMILY B MEMBER 6"/>
    <property type="match status" value="1"/>
</dbReference>
<dbReference type="SUPFAM" id="SSF90123">
    <property type="entry name" value="ABC transporter transmembrane region"/>
    <property type="match status" value="1"/>
</dbReference>
<evidence type="ECO:0000256" key="3">
    <source>
        <dbReference type="ARBA" id="ARBA00022475"/>
    </source>
</evidence>
<dbReference type="InterPro" id="IPR003439">
    <property type="entry name" value="ABC_transporter-like_ATP-bd"/>
</dbReference>
<keyword evidence="7 9" id="KW-1133">Transmembrane helix</keyword>
<dbReference type="GO" id="GO:0005886">
    <property type="term" value="C:plasma membrane"/>
    <property type="evidence" value="ECO:0007669"/>
    <property type="project" value="UniProtKB-SubCell"/>
</dbReference>
<sequence length="941" mass="99813">MTRMPDDLALIDAEALTLTGNHPLRLDGTPRFLRVTEGHLSVFAVRLDAAGRSGGSRLHLATIGEGEAVCGWPQRGVGVGLFAVAVGLVRAVSLDRDRLDPAAAAGLDPVLAAFGAARDPADVPTEALLLQPGEVRRFDHPQPVVGHRVAWAVVEGDEVPHLLTPRSWHRVAANRSVRGLSTAEILARHGWGPLDAVCADALPWLAAEMGLGALDARERIGLRGDRDRAAVDGAVRDAAGLLSGLSTVETVVPDEAAAAALHRVARDLGIALRPVTDAEGDGDLLAVAQRHARASGFRCRVVTLPDGWWRRDPPSFVGWRADTRAPCAVLRRGPGRFEAVEADGRRHAVTAPYAAGLARDGIALYRPLPARPLSPRDILTAAFTGSGRDVGVAVLLTVTMVLLGLLTPVATGILVNEAVPFAETLGIVHMALGLAAIAVGGAMFALVRSLLLLRFEGRADAQLQAAIWDRLLRLPATFFRRFHTGDLLMRALAPTQLRRVVADTLLSAGLSGVFSLVNFALMLTYDARLAVAALGVALVATLLLTATGLVQLRYERRSVERSAETSSALLDLLTALPTIRVNGAEDRLFARWLHLFSAQRREGYRVGLAGAAFAVLNALAPLLATLVFFLIIASAAKPVAVGDFVAFNAAFGQFLGSALQVVTALTASLDAAPILKRMRPILDATPETTDDKPEVAPLQGAVAVTGLTFRYGDGPPVLNDVSLTADPGSFVAVVGPSGSGKSTLFRLLLGFETPERGTVSFDGQSLADVDPASVRRQLGVVLQRGALLPGSILENILGSAPLGIDDAWEAARMAGLEEDVRAMPMGMHTLLSDGAATLSGGQRQRLMIARAIVRHPRVLLLDEATSALDNRTQAIVADSLARLNATRIVIAHRLSTVVQADRICVMERGRIVQSGSYRDLMDQDGPFRALASRQLLEDKRA</sequence>
<keyword evidence="4 9" id="KW-0812">Transmembrane</keyword>
<protein>
    <submittedName>
        <fullName evidence="12">NHLP bacteriocin export ABC transporter permease/ATPase subunit</fullName>
    </submittedName>
</protein>
<dbReference type="AlphaFoldDB" id="A0A418VQC5"/>
<reference evidence="12 13" key="1">
    <citation type="submission" date="2018-09" db="EMBL/GenBank/DDBJ databases">
        <authorList>
            <person name="Zhu H."/>
        </authorList>
    </citation>
    <scope>NUCLEOTIDE SEQUENCE [LARGE SCALE GENOMIC DNA]</scope>
    <source>
        <strain evidence="12 13">K2W22B-5</strain>
    </source>
</reference>
<gene>
    <name evidence="12" type="ORF">D3877_25575</name>
</gene>
<dbReference type="PROSITE" id="PS50893">
    <property type="entry name" value="ABC_TRANSPORTER_2"/>
    <property type="match status" value="1"/>
</dbReference>
<dbReference type="SUPFAM" id="SSF52540">
    <property type="entry name" value="P-loop containing nucleoside triphosphate hydrolases"/>
    <property type="match status" value="1"/>
</dbReference>
<evidence type="ECO:0000313" key="12">
    <source>
        <dbReference type="EMBL" id="RJF78457.1"/>
    </source>
</evidence>
<feature type="transmembrane region" description="Helical" evidence="9">
    <location>
        <begin position="529"/>
        <end position="552"/>
    </location>
</feature>
<evidence type="ECO:0000313" key="13">
    <source>
        <dbReference type="Proteomes" id="UP000283458"/>
    </source>
</evidence>
<evidence type="ECO:0000256" key="8">
    <source>
        <dbReference type="ARBA" id="ARBA00023136"/>
    </source>
</evidence>
<dbReference type="SMART" id="SM00382">
    <property type="entry name" value="AAA"/>
    <property type="match status" value="1"/>
</dbReference>
<name>A0A418VQC5_9PROT</name>
<evidence type="ECO:0000256" key="7">
    <source>
        <dbReference type="ARBA" id="ARBA00022989"/>
    </source>
</evidence>
<keyword evidence="8 9" id="KW-0472">Membrane</keyword>
<dbReference type="PROSITE" id="PS00211">
    <property type="entry name" value="ABC_TRANSPORTER_1"/>
    <property type="match status" value="1"/>
</dbReference>
<keyword evidence="3" id="KW-1003">Cell membrane</keyword>
<evidence type="ECO:0000259" key="11">
    <source>
        <dbReference type="PROSITE" id="PS50929"/>
    </source>
</evidence>
<evidence type="ECO:0000256" key="6">
    <source>
        <dbReference type="ARBA" id="ARBA00022840"/>
    </source>
</evidence>
<evidence type="ECO:0000259" key="10">
    <source>
        <dbReference type="PROSITE" id="PS50893"/>
    </source>
</evidence>
<feature type="transmembrane region" description="Helical" evidence="9">
    <location>
        <begin position="606"/>
        <end position="632"/>
    </location>
</feature>
<dbReference type="PROSITE" id="PS50929">
    <property type="entry name" value="ABC_TM1F"/>
    <property type="match status" value="1"/>
</dbReference>
<dbReference type="InterPro" id="IPR027417">
    <property type="entry name" value="P-loop_NTPase"/>
</dbReference>
<feature type="transmembrane region" description="Helical" evidence="9">
    <location>
        <begin position="644"/>
        <end position="669"/>
    </location>
</feature>